<organism evidence="3 4">
    <name type="scientific">Phascolarctobacterium succinatutens YIT 12067</name>
    <dbReference type="NCBI Taxonomy" id="626939"/>
    <lineage>
        <taxon>Bacteria</taxon>
        <taxon>Bacillati</taxon>
        <taxon>Bacillota</taxon>
        <taxon>Negativicutes</taxon>
        <taxon>Acidaminococcales</taxon>
        <taxon>Acidaminococcaceae</taxon>
        <taxon>Phascolarctobacterium</taxon>
    </lineage>
</organism>
<dbReference type="PANTHER" id="PTHR30231:SF41">
    <property type="entry name" value="DNA POLYMERASE III SUBUNIT EPSILON"/>
    <property type="match status" value="1"/>
</dbReference>
<dbReference type="FunFam" id="3.30.420.10:FF:000045">
    <property type="entry name" value="3'-5' exonuclease DinG"/>
    <property type="match status" value="1"/>
</dbReference>
<dbReference type="NCBIfam" id="TIGR00573">
    <property type="entry name" value="dnaq"/>
    <property type="match status" value="1"/>
</dbReference>
<feature type="domain" description="BRCT" evidence="2">
    <location>
        <begin position="205"/>
        <end position="291"/>
    </location>
</feature>
<keyword evidence="1 3" id="KW-0269">Exonuclease</keyword>
<keyword evidence="1 3" id="KW-0378">Hydrolase</keyword>
<dbReference type="Gene3D" id="3.40.50.10190">
    <property type="entry name" value="BRCT domain"/>
    <property type="match status" value="1"/>
</dbReference>
<evidence type="ECO:0000259" key="2">
    <source>
        <dbReference type="PROSITE" id="PS50172"/>
    </source>
</evidence>
<dbReference type="RefSeq" id="WP_009144879.1">
    <property type="nucleotide sequence ID" value="NZ_GL830861.1"/>
</dbReference>
<dbReference type="InterPro" id="IPR001357">
    <property type="entry name" value="BRCT_dom"/>
</dbReference>
<dbReference type="eggNOG" id="COG2176">
    <property type="taxonomic scope" value="Bacteria"/>
</dbReference>
<dbReference type="GO" id="GO:0008408">
    <property type="term" value="F:3'-5' exonuclease activity"/>
    <property type="evidence" value="ECO:0007669"/>
    <property type="project" value="TreeGrafter"/>
</dbReference>
<reference evidence="3 4" key="1">
    <citation type="submission" date="2011-01" db="EMBL/GenBank/DDBJ databases">
        <authorList>
            <person name="Weinstock G."/>
            <person name="Sodergren E."/>
            <person name="Clifton S."/>
            <person name="Fulton L."/>
            <person name="Fulton B."/>
            <person name="Courtney L."/>
            <person name="Fronick C."/>
            <person name="Harrison M."/>
            <person name="Strong C."/>
            <person name="Farmer C."/>
            <person name="Delahaunty K."/>
            <person name="Markovic C."/>
            <person name="Hall O."/>
            <person name="Minx P."/>
            <person name="Tomlinson C."/>
            <person name="Mitreva M."/>
            <person name="Hou S."/>
            <person name="Chen J."/>
            <person name="Wollam A."/>
            <person name="Pepin K.H."/>
            <person name="Johnson M."/>
            <person name="Bhonagiri V."/>
            <person name="Zhang X."/>
            <person name="Suruliraj S."/>
            <person name="Warren W."/>
            <person name="Chinwalla A."/>
            <person name="Mardis E.R."/>
            <person name="Wilson R.K."/>
        </authorList>
    </citation>
    <scope>NUCLEOTIDE SEQUENCE [LARGE SCALE GENOMIC DNA]</scope>
    <source>
        <strain evidence="3 4">YIT 12067</strain>
    </source>
</reference>
<protein>
    <submittedName>
        <fullName evidence="3">Exonuclease, DNA polymerase III, epsilon subunit family</fullName>
        <ecNumber evidence="3">2.7.7.7</ecNumber>
    </submittedName>
</protein>
<accession>E8LCC2</accession>
<dbReference type="GO" id="GO:0003887">
    <property type="term" value="F:DNA-directed DNA polymerase activity"/>
    <property type="evidence" value="ECO:0007669"/>
    <property type="project" value="UniProtKB-EC"/>
</dbReference>
<gene>
    <name evidence="3" type="ORF">HMPREF9443_00491</name>
</gene>
<dbReference type="GO" id="GO:0045004">
    <property type="term" value="P:DNA replication proofreading"/>
    <property type="evidence" value="ECO:0007669"/>
    <property type="project" value="TreeGrafter"/>
</dbReference>
<dbReference type="AlphaFoldDB" id="E8LCC2"/>
<dbReference type="GO" id="GO:0003677">
    <property type="term" value="F:DNA binding"/>
    <property type="evidence" value="ECO:0007669"/>
    <property type="project" value="InterPro"/>
</dbReference>
<dbReference type="EC" id="2.7.7.7" evidence="3"/>
<dbReference type="GO" id="GO:0005829">
    <property type="term" value="C:cytosol"/>
    <property type="evidence" value="ECO:0007669"/>
    <property type="project" value="TreeGrafter"/>
</dbReference>
<dbReference type="Pfam" id="PF00929">
    <property type="entry name" value="RNase_T"/>
    <property type="match status" value="1"/>
</dbReference>
<dbReference type="PANTHER" id="PTHR30231">
    <property type="entry name" value="DNA POLYMERASE III SUBUNIT EPSILON"/>
    <property type="match status" value="1"/>
</dbReference>
<dbReference type="SUPFAM" id="SSF52113">
    <property type="entry name" value="BRCT domain"/>
    <property type="match status" value="1"/>
</dbReference>
<keyword evidence="4" id="KW-1185">Reference proteome</keyword>
<dbReference type="OrthoDB" id="9810135at2"/>
<sequence length="304" mass="33566">MSSVKRNRYIDGKLLLAYPDDYTVLDIETTGLSPQNDYITEISAIKYRNNRRVDEFSSLVKPELSIPYYITRLTGINDAMVADAPAIDEVILSFMDFLADDIIAGYNVAFDLSFIAENLAGHYAKRLANDYVDVMKLAQNELPFLGRYKQTAVAEYFNIATAGAHRALVDCNICNGCYQKLKELAVADYHLPPKQKELAIVPSFRRLRPLADKNIVLLGSFDGLYLKNLQEILTALGASVAYHVTAASDMVIVGTADASVCGGADLQRAVSMKNAGKNIYILKEDVFCQSLLAKGWLRVGGLND</sequence>
<dbReference type="CDD" id="cd06127">
    <property type="entry name" value="DEDDh"/>
    <property type="match status" value="1"/>
</dbReference>
<evidence type="ECO:0000313" key="4">
    <source>
        <dbReference type="Proteomes" id="UP000004923"/>
    </source>
</evidence>
<dbReference type="InterPro" id="IPR006054">
    <property type="entry name" value="DnaQ"/>
</dbReference>
<name>E8LCC2_9FIRM</name>
<dbReference type="InterPro" id="IPR036397">
    <property type="entry name" value="RNaseH_sf"/>
</dbReference>
<comment type="caution">
    <text evidence="3">The sequence shown here is derived from an EMBL/GenBank/DDBJ whole genome shotgun (WGS) entry which is preliminary data.</text>
</comment>
<dbReference type="InterPro" id="IPR036420">
    <property type="entry name" value="BRCT_dom_sf"/>
</dbReference>
<dbReference type="Gene3D" id="3.30.420.10">
    <property type="entry name" value="Ribonuclease H-like superfamily/Ribonuclease H"/>
    <property type="match status" value="1"/>
</dbReference>
<dbReference type="HOGENOM" id="CLU_047806_0_2_9"/>
<dbReference type="PROSITE" id="PS50172">
    <property type="entry name" value="BRCT"/>
    <property type="match status" value="1"/>
</dbReference>
<proteinExistence type="predicted"/>
<dbReference type="InterPro" id="IPR012337">
    <property type="entry name" value="RNaseH-like_sf"/>
</dbReference>
<keyword evidence="3" id="KW-0548">Nucleotidyltransferase</keyword>
<keyword evidence="3" id="KW-0808">Transferase</keyword>
<dbReference type="Proteomes" id="UP000004923">
    <property type="component" value="Unassembled WGS sequence"/>
</dbReference>
<dbReference type="EMBL" id="AEVN01000019">
    <property type="protein sequence ID" value="EFY05498.1"/>
    <property type="molecule type" value="Genomic_DNA"/>
</dbReference>
<evidence type="ECO:0000256" key="1">
    <source>
        <dbReference type="ARBA" id="ARBA00022839"/>
    </source>
</evidence>
<dbReference type="InterPro" id="IPR013520">
    <property type="entry name" value="Ribonucl_H"/>
</dbReference>
<evidence type="ECO:0000313" key="3">
    <source>
        <dbReference type="EMBL" id="EFY05498.1"/>
    </source>
</evidence>
<keyword evidence="1 3" id="KW-0540">Nuclease</keyword>
<dbReference type="SMART" id="SM00479">
    <property type="entry name" value="EXOIII"/>
    <property type="match status" value="1"/>
</dbReference>
<dbReference type="SUPFAM" id="SSF53098">
    <property type="entry name" value="Ribonuclease H-like"/>
    <property type="match status" value="1"/>
</dbReference>